<dbReference type="PANTHER" id="PTHR30636">
    <property type="entry name" value="UPF0701 PROTEIN YICC"/>
    <property type="match status" value="1"/>
</dbReference>
<proteinExistence type="inferred from homology"/>
<dbReference type="Pfam" id="PF08340">
    <property type="entry name" value="YicC-like_C"/>
    <property type="match status" value="1"/>
</dbReference>
<dbReference type="Proteomes" id="UP001548590">
    <property type="component" value="Unassembled WGS sequence"/>
</dbReference>
<sequence length="288" mass="31782">MVFSMTGYAALSRDVGNASLQIELRSVNSRYLDLAFRVVEDLRFAEPIVRELINGSVSRGKIECRMSLQAVAAVSSGLSINTAALDQLREAQDKVRAVFPDAAPLSTGEILRYPGVLAEEGLRSDELGAAVQQIAKDALAELRASRAREGEKLVAMLRERVSLIRERVAVAAPIVPAAVSEYRERLTARLREAVASLDEDRIRQEVTLFAQRADVAEEITRLNAHLDEVERVLAKGGAVGKRLDFLMQELNREANTLGSKAVSPQLTEISVDLKVYIEQMREQVQNLE</sequence>
<dbReference type="NCBIfam" id="TIGR00255">
    <property type="entry name" value="YicC/YloC family endoribonuclease"/>
    <property type="match status" value="1"/>
</dbReference>
<evidence type="ECO:0000259" key="6">
    <source>
        <dbReference type="Pfam" id="PF03755"/>
    </source>
</evidence>
<evidence type="ECO:0000256" key="2">
    <source>
        <dbReference type="ARBA" id="ARBA00022722"/>
    </source>
</evidence>
<organism evidence="8 9">
    <name type="scientific">Uliginosibacterium paludis</name>
    <dbReference type="NCBI Taxonomy" id="1615952"/>
    <lineage>
        <taxon>Bacteria</taxon>
        <taxon>Pseudomonadati</taxon>
        <taxon>Pseudomonadota</taxon>
        <taxon>Betaproteobacteria</taxon>
        <taxon>Rhodocyclales</taxon>
        <taxon>Zoogloeaceae</taxon>
        <taxon>Uliginosibacterium</taxon>
    </lineage>
</organism>
<keyword evidence="4 8" id="KW-0378">Hydrolase</keyword>
<evidence type="ECO:0000256" key="1">
    <source>
        <dbReference type="ARBA" id="ARBA00001968"/>
    </source>
</evidence>
<keyword evidence="3" id="KW-0255">Endonuclease</keyword>
<dbReference type="GO" id="GO:0016787">
    <property type="term" value="F:hydrolase activity"/>
    <property type="evidence" value="ECO:0007669"/>
    <property type="project" value="UniProtKB-KW"/>
</dbReference>
<dbReference type="PANTHER" id="PTHR30636:SF3">
    <property type="entry name" value="UPF0701 PROTEIN YICC"/>
    <property type="match status" value="1"/>
</dbReference>
<dbReference type="RefSeq" id="WP_345925143.1">
    <property type="nucleotide sequence ID" value="NZ_JBDIVF010000002.1"/>
</dbReference>
<keyword evidence="2" id="KW-0540">Nuclease</keyword>
<feature type="domain" description="Endoribonuclease YicC-like N-terminal" evidence="6">
    <location>
        <begin position="4"/>
        <end position="154"/>
    </location>
</feature>
<comment type="cofactor">
    <cofactor evidence="1">
        <name>a divalent metal cation</name>
        <dbReference type="ChEBI" id="CHEBI:60240"/>
    </cofactor>
</comment>
<dbReference type="Pfam" id="PF03755">
    <property type="entry name" value="YicC-like_N"/>
    <property type="match status" value="1"/>
</dbReference>
<evidence type="ECO:0000256" key="4">
    <source>
        <dbReference type="ARBA" id="ARBA00022801"/>
    </source>
</evidence>
<accession>A0ABV2CNZ7</accession>
<evidence type="ECO:0000256" key="5">
    <source>
        <dbReference type="ARBA" id="ARBA00035648"/>
    </source>
</evidence>
<gene>
    <name evidence="8" type="ORF">ABVT11_07260</name>
</gene>
<name>A0ABV2CNZ7_9RHOO</name>
<comment type="caution">
    <text evidence="8">The sequence shown here is derived from an EMBL/GenBank/DDBJ whole genome shotgun (WGS) entry which is preliminary data.</text>
</comment>
<protein>
    <submittedName>
        <fullName evidence="8">YicC/YloC family endoribonuclease</fullName>
        <ecNumber evidence="8">3.1.-.-</ecNumber>
    </submittedName>
</protein>
<dbReference type="InterPro" id="IPR013527">
    <property type="entry name" value="YicC-like_N"/>
</dbReference>
<reference evidence="8 9" key="1">
    <citation type="submission" date="2024-07" db="EMBL/GenBank/DDBJ databases">
        <title>Uliginosibacterium paludis KCTC:42655.</title>
        <authorList>
            <person name="Kim M.K."/>
        </authorList>
    </citation>
    <scope>NUCLEOTIDE SEQUENCE [LARGE SCALE GENOMIC DNA]</scope>
    <source>
        <strain evidence="8 9">KCTC 42655</strain>
    </source>
</reference>
<evidence type="ECO:0000313" key="8">
    <source>
        <dbReference type="EMBL" id="MET1489621.1"/>
    </source>
</evidence>
<evidence type="ECO:0000313" key="9">
    <source>
        <dbReference type="Proteomes" id="UP001548590"/>
    </source>
</evidence>
<comment type="similarity">
    <text evidence="5">Belongs to the YicC/YloC family.</text>
</comment>
<keyword evidence="9" id="KW-1185">Reference proteome</keyword>
<evidence type="ECO:0000256" key="3">
    <source>
        <dbReference type="ARBA" id="ARBA00022759"/>
    </source>
</evidence>
<dbReference type="EC" id="3.1.-.-" evidence="8"/>
<feature type="domain" description="Endoribonuclease YicC-like C-terminal" evidence="7">
    <location>
        <begin position="175"/>
        <end position="288"/>
    </location>
</feature>
<dbReference type="InterPro" id="IPR005229">
    <property type="entry name" value="YicC/YloC-like"/>
</dbReference>
<dbReference type="EMBL" id="JBEWLZ010000003">
    <property type="protein sequence ID" value="MET1489621.1"/>
    <property type="molecule type" value="Genomic_DNA"/>
</dbReference>
<evidence type="ECO:0000259" key="7">
    <source>
        <dbReference type="Pfam" id="PF08340"/>
    </source>
</evidence>
<dbReference type="InterPro" id="IPR013551">
    <property type="entry name" value="YicC-like_C"/>
</dbReference>